<keyword evidence="1" id="KW-0812">Transmembrane</keyword>
<evidence type="ECO:0000313" key="2">
    <source>
        <dbReference type="EMBL" id="VFK10291.1"/>
    </source>
</evidence>
<dbReference type="AlphaFoldDB" id="A0A450VZQ6"/>
<dbReference type="EMBL" id="CAADFM010000035">
    <property type="protein sequence ID" value="VFK10291.1"/>
    <property type="molecule type" value="Genomic_DNA"/>
</dbReference>
<evidence type="ECO:0000256" key="1">
    <source>
        <dbReference type="SAM" id="Phobius"/>
    </source>
</evidence>
<evidence type="ECO:0000313" key="3">
    <source>
        <dbReference type="EMBL" id="VFK26609.1"/>
    </source>
</evidence>
<accession>A0A450VZQ6</accession>
<keyword evidence="1" id="KW-1133">Transmembrane helix</keyword>
<protein>
    <submittedName>
        <fullName evidence="2">Uncharacterized protein</fullName>
    </submittedName>
</protein>
<name>A0A450VZQ6_9GAMM</name>
<sequence length="254" mass="28821">MSNNARNISTWNFIKDIVKVIVVVGAFLSFALSMRGGELERFNKVKPLYEIEDITDESGNKNGFRLHNHGGVVYFVGCSNDKTVQQPLKTPRKYSALTNTKGAEFYLSEDLSKIKDASVVSYWRDVDLNTYSVKVERRDNRFYIADIPPAFRSDQFMAIPGKALDSTVNSVFPKSWIASVPHIDADWSWEKKWSKEKGIWVDKDCGGKGAILLHNRKYERLCLKKEQCLIPKVETASDKDNGVCFSVDKTPPLL</sequence>
<keyword evidence="1" id="KW-0472">Membrane</keyword>
<proteinExistence type="predicted"/>
<dbReference type="EMBL" id="CAADFP010000037">
    <property type="protein sequence ID" value="VFK26609.1"/>
    <property type="molecule type" value="Genomic_DNA"/>
</dbReference>
<organism evidence="2">
    <name type="scientific">Candidatus Kentrum sp. LPFa</name>
    <dbReference type="NCBI Taxonomy" id="2126335"/>
    <lineage>
        <taxon>Bacteria</taxon>
        <taxon>Pseudomonadati</taxon>
        <taxon>Pseudomonadota</taxon>
        <taxon>Gammaproteobacteria</taxon>
        <taxon>Candidatus Kentrum</taxon>
    </lineage>
</organism>
<gene>
    <name evidence="2" type="ORF">BECKLPF1236A_GA0070988_100355</name>
    <name evidence="3" type="ORF">BECKLPF1236C_GA0070990_100375</name>
</gene>
<reference evidence="2" key="1">
    <citation type="submission" date="2019-02" db="EMBL/GenBank/DDBJ databases">
        <authorList>
            <person name="Gruber-Vodicka R. H."/>
            <person name="Seah K. B. B."/>
        </authorList>
    </citation>
    <scope>NUCLEOTIDE SEQUENCE</scope>
    <source>
        <strain evidence="2">BECK_S312</strain>
        <strain evidence="3">BECK_S426</strain>
    </source>
</reference>
<feature type="transmembrane region" description="Helical" evidence="1">
    <location>
        <begin position="17"/>
        <end position="34"/>
    </location>
</feature>